<dbReference type="AlphaFoldDB" id="A0A0H4QKH4"/>
<feature type="transmembrane region" description="Helical" evidence="1">
    <location>
        <begin position="12"/>
        <end position="32"/>
    </location>
</feature>
<evidence type="ECO:0000313" key="2">
    <source>
        <dbReference type="EMBL" id="AKP67213.1"/>
    </source>
</evidence>
<keyword evidence="3" id="KW-1185">Reference proteome</keyword>
<gene>
    <name evidence="2" type="ORF">ABM34_06465</name>
</gene>
<dbReference type="Proteomes" id="UP000036106">
    <property type="component" value="Chromosome"/>
</dbReference>
<keyword evidence="1" id="KW-0472">Membrane</keyword>
<keyword evidence="1" id="KW-1133">Transmembrane helix</keyword>
<dbReference type="EMBL" id="CP012034">
    <property type="protein sequence ID" value="AKP67213.1"/>
    <property type="molecule type" value="Genomic_DNA"/>
</dbReference>
<dbReference type="PATRIC" id="fig|1007676.4.peg.1285"/>
<dbReference type="RefSeq" id="WP_048704376.1">
    <property type="nucleotide sequence ID" value="NZ_CP012034.1"/>
</dbReference>
<feature type="transmembrane region" description="Helical" evidence="1">
    <location>
        <begin position="38"/>
        <end position="58"/>
    </location>
</feature>
<sequence>MAKALRKTIRFFVYELVVLGVIYYGLVITGVMTKNFNYWILLIALVILFVAQWVYFNYKQKNN</sequence>
<evidence type="ECO:0000256" key="1">
    <source>
        <dbReference type="SAM" id="Phobius"/>
    </source>
</evidence>
<dbReference type="STRING" id="1007676.ABM34_06465"/>
<keyword evidence="1" id="KW-0812">Transmembrane</keyword>
<protein>
    <submittedName>
        <fullName evidence="2">Uncharacterized protein</fullName>
    </submittedName>
</protein>
<organism evidence="2 3">
    <name type="scientific">Companilactobacillus ginsenosidimutans</name>
    <dbReference type="NCBI Taxonomy" id="1007676"/>
    <lineage>
        <taxon>Bacteria</taxon>
        <taxon>Bacillati</taxon>
        <taxon>Bacillota</taxon>
        <taxon>Bacilli</taxon>
        <taxon>Lactobacillales</taxon>
        <taxon>Lactobacillaceae</taxon>
        <taxon>Companilactobacillus</taxon>
    </lineage>
</organism>
<proteinExistence type="predicted"/>
<name>A0A0H4QKH4_9LACO</name>
<dbReference type="KEGG" id="lgn:ABM34_06465"/>
<reference evidence="3" key="1">
    <citation type="submission" date="2015-07" db="EMBL/GenBank/DDBJ databases">
        <title>Lactobacillus ginsenosidimutans/EMML 3141/ whole genome sequencing.</title>
        <authorList>
            <person name="Kim M.K."/>
            <person name="Im W.-T."/>
            <person name="Srinivasan S."/>
            <person name="Lee J.-J."/>
        </authorList>
    </citation>
    <scope>NUCLEOTIDE SEQUENCE [LARGE SCALE GENOMIC DNA]</scope>
    <source>
        <strain evidence="3">EMML 3041</strain>
    </source>
</reference>
<accession>A0A0H4QKH4</accession>
<evidence type="ECO:0000313" key="3">
    <source>
        <dbReference type="Proteomes" id="UP000036106"/>
    </source>
</evidence>